<dbReference type="InterPro" id="IPR036005">
    <property type="entry name" value="Creatinase/aminopeptidase-like"/>
</dbReference>
<accession>A0ABR9X9Q1</accession>
<gene>
    <name evidence="3" type="ORF">IQ782_26075</name>
</gene>
<dbReference type="InterPro" id="IPR000587">
    <property type="entry name" value="Creatinase_N"/>
</dbReference>
<dbReference type="GO" id="GO:0004177">
    <property type="term" value="F:aminopeptidase activity"/>
    <property type="evidence" value="ECO:0007669"/>
    <property type="project" value="UniProtKB-KW"/>
</dbReference>
<evidence type="ECO:0000313" key="3">
    <source>
        <dbReference type="EMBL" id="MBE9640326.1"/>
    </source>
</evidence>
<dbReference type="InterPro" id="IPR050659">
    <property type="entry name" value="Peptidase_M24B"/>
</dbReference>
<evidence type="ECO:0000259" key="2">
    <source>
        <dbReference type="Pfam" id="PF01321"/>
    </source>
</evidence>
<dbReference type="Pfam" id="PF00557">
    <property type="entry name" value="Peptidase_M24"/>
    <property type="match status" value="1"/>
</dbReference>
<dbReference type="CDD" id="cd01066">
    <property type="entry name" value="APP_MetAP"/>
    <property type="match status" value="1"/>
</dbReference>
<evidence type="ECO:0000259" key="1">
    <source>
        <dbReference type="Pfam" id="PF00557"/>
    </source>
</evidence>
<dbReference type="SUPFAM" id="SSF55920">
    <property type="entry name" value="Creatinase/aminopeptidase"/>
    <property type="match status" value="1"/>
</dbReference>
<dbReference type="PANTHER" id="PTHR46112:SF2">
    <property type="entry name" value="XAA-PRO AMINOPEPTIDASE P-RELATED"/>
    <property type="match status" value="1"/>
</dbReference>
<dbReference type="Pfam" id="PF01321">
    <property type="entry name" value="Creatinase_N"/>
    <property type="match status" value="1"/>
</dbReference>
<name>A0ABR9X9Q1_9RHOB</name>
<protein>
    <submittedName>
        <fullName evidence="3">Aminopeptidase P family protein</fullName>
    </submittedName>
</protein>
<evidence type="ECO:0000313" key="4">
    <source>
        <dbReference type="Proteomes" id="UP000607796"/>
    </source>
</evidence>
<keyword evidence="4" id="KW-1185">Reference proteome</keyword>
<dbReference type="PANTHER" id="PTHR46112">
    <property type="entry name" value="AMINOPEPTIDASE"/>
    <property type="match status" value="1"/>
</dbReference>
<dbReference type="Gene3D" id="3.40.350.10">
    <property type="entry name" value="Creatinase/prolidase N-terminal domain"/>
    <property type="match status" value="1"/>
</dbReference>
<dbReference type="InterPro" id="IPR029149">
    <property type="entry name" value="Creatin/AminoP/Spt16_N"/>
</dbReference>
<keyword evidence="3" id="KW-0031">Aminopeptidase</keyword>
<feature type="domain" description="Creatinase N-terminal" evidence="2">
    <location>
        <begin position="18"/>
        <end position="134"/>
    </location>
</feature>
<keyword evidence="3" id="KW-0378">Hydrolase</keyword>
<dbReference type="Proteomes" id="UP000607796">
    <property type="component" value="Unassembled WGS sequence"/>
</dbReference>
<sequence length="384" mass="42024">MELTPIHHPPHPEEMAGRLSRLQAEMATQGLDWYVSFQPDNIYYLTNFANFVHERPFVLLIPASGIPVFVVPKLEIPHVESRAIGALTLLDYFEFPAPEGGNWFDRVAEVLGQTGRVGVESVCQLQILEAIKGARVRTDIIDDLRMMKTPYEVGRMVRAGQIASAAMADMLATTVPGRSLGEVTAAANRLIYAAMVADNPSINPQATKLTSVFHPAQYSHDPHNFGDLDMRMQEGGPHVGIINAVMDGYGTEIERTFFLGHVPEAARRPYDVMMQARALVFELVKPGVSMSEVDAEVNALFRAAGYGQNLLHRAGHGMGVTAHEAPFLAEGDRRILKAGMSFTVEPGIYFPGVGGFRHSDTILVTDSGNIRLTEGPDSLEAMTL</sequence>
<dbReference type="SUPFAM" id="SSF53092">
    <property type="entry name" value="Creatinase/prolidase N-terminal domain"/>
    <property type="match status" value="1"/>
</dbReference>
<proteinExistence type="predicted"/>
<comment type="caution">
    <text evidence="3">The sequence shown here is derived from an EMBL/GenBank/DDBJ whole genome shotgun (WGS) entry which is preliminary data.</text>
</comment>
<feature type="domain" description="Peptidase M24" evidence="1">
    <location>
        <begin position="155"/>
        <end position="366"/>
    </location>
</feature>
<dbReference type="InterPro" id="IPR000994">
    <property type="entry name" value="Pept_M24"/>
</dbReference>
<organism evidence="3 4">
    <name type="scientific">Salipiger mangrovisoli</name>
    <dbReference type="NCBI Taxonomy" id="2865933"/>
    <lineage>
        <taxon>Bacteria</taxon>
        <taxon>Pseudomonadati</taxon>
        <taxon>Pseudomonadota</taxon>
        <taxon>Alphaproteobacteria</taxon>
        <taxon>Rhodobacterales</taxon>
        <taxon>Roseobacteraceae</taxon>
        <taxon>Salipiger</taxon>
    </lineage>
</organism>
<dbReference type="EMBL" id="JADFFK010000030">
    <property type="protein sequence ID" value="MBE9640326.1"/>
    <property type="molecule type" value="Genomic_DNA"/>
</dbReference>
<keyword evidence="3" id="KW-0645">Protease</keyword>
<reference evidence="3 4" key="1">
    <citation type="journal article" date="2021" name="Int. J. Syst. Evol. Microbiol.">
        <title>Salipiger mangrovisoli sp. nov., isolated from mangrove soil and the proposal for the reclassification of Paraphaeobacter pallidus as Salipiger pallidus comb. nov.</title>
        <authorList>
            <person name="Du J."/>
            <person name="Liu Y."/>
            <person name="Pei T."/>
            <person name="Deng M.R."/>
            <person name="Zhu H."/>
        </authorList>
    </citation>
    <scope>NUCLEOTIDE SEQUENCE [LARGE SCALE GENOMIC DNA]</scope>
    <source>
        <strain evidence="3 4">6D45A</strain>
    </source>
</reference>
<dbReference type="Gene3D" id="3.90.230.10">
    <property type="entry name" value="Creatinase/methionine aminopeptidase superfamily"/>
    <property type="match status" value="1"/>
</dbReference>
<dbReference type="RefSeq" id="WP_194137596.1">
    <property type="nucleotide sequence ID" value="NZ_JADFFK010000030.1"/>
</dbReference>